<dbReference type="PROSITE" id="PS50112">
    <property type="entry name" value="PAS"/>
    <property type="match status" value="1"/>
</dbReference>
<keyword evidence="5" id="KW-1185">Reference proteome</keyword>
<evidence type="ECO:0000313" key="4">
    <source>
        <dbReference type="EMBL" id="MBM9478103.1"/>
    </source>
</evidence>
<dbReference type="InterPro" id="IPR052155">
    <property type="entry name" value="Biofilm_reg_signaling"/>
</dbReference>
<dbReference type="InterPro" id="IPR000014">
    <property type="entry name" value="PAS"/>
</dbReference>
<proteinExistence type="predicted"/>
<protein>
    <submittedName>
        <fullName evidence="4">Diguanylate cyclase</fullName>
    </submittedName>
</protein>
<dbReference type="InterPro" id="IPR029787">
    <property type="entry name" value="Nucleotide_cyclase"/>
</dbReference>
<dbReference type="EMBL" id="JAERWL010000015">
    <property type="protein sequence ID" value="MBM9478103.1"/>
    <property type="molecule type" value="Genomic_DNA"/>
</dbReference>
<dbReference type="InterPro" id="IPR013655">
    <property type="entry name" value="PAS_fold_3"/>
</dbReference>
<dbReference type="InterPro" id="IPR000160">
    <property type="entry name" value="GGDEF_dom"/>
</dbReference>
<gene>
    <name evidence="4" type="ORF">JL107_16765</name>
</gene>
<sequence>MVDAADMWLEQAAAELGIPVTGGAGVVLQVRSGAIVAATRAAEVVLGLTRDQLLGRTSGDPRWVAVDRNGRPLAADDHPPMRVLRRGTPVMDSVMGIHRPAEDAAGEHVWLLVRSVPSSLTVAGSTPPSALTVFRPLGPRESEDLRLRDSERKYRLLAESSSDMVTWQALDSTFLWVSPASRAVLGYVPDELIGTPALDLVHPDDMPLVDAMRRAAEQDGDLPPGSVTMRFRHADGSWRWIESTARLLRDRQGVLSGLSTSGRDVTARIRTERERDEAVEMFRLAMILAPVGMALLGGGGRIEQVNRALCELLGRPEADLLGRAGADVLAGPAGPPLLTADPTDGVDRVSEAEVRFCRPDGSDLWCRRSLVPLHGATPAGVRGRVLVQVQDVTVERTERERLAAAARTDVLTGLPNRAVLLDRLNRALGGRSPDPVGVLFVDLDGFKAVNDTWGHDAGDELLRQIAARLSVTVRAVDLVVRLGGDEFVVLCEDVGTTAELDALARRIRAAIREPVVVDGHVLTVMASVGVTAGKDVSARDLLVRADRAMYSAKRAGRTRPVMDAVD</sequence>
<reference evidence="4" key="1">
    <citation type="submission" date="2021-01" db="EMBL/GenBank/DDBJ databases">
        <title>KCTC 19127 draft genome.</title>
        <authorList>
            <person name="An D."/>
        </authorList>
    </citation>
    <scope>NUCLEOTIDE SEQUENCE</scope>
    <source>
        <strain evidence="4">KCTC 19127</strain>
    </source>
</reference>
<dbReference type="InterPro" id="IPR000700">
    <property type="entry name" value="PAS-assoc_C"/>
</dbReference>
<dbReference type="InterPro" id="IPR001610">
    <property type="entry name" value="PAC"/>
</dbReference>
<name>A0A938YRX6_9ACTN</name>
<dbReference type="Gene3D" id="3.30.70.270">
    <property type="match status" value="1"/>
</dbReference>
<accession>A0A938YRX6</accession>
<dbReference type="Pfam" id="PF08447">
    <property type="entry name" value="PAS_3"/>
    <property type="match status" value="1"/>
</dbReference>
<dbReference type="SMART" id="SM00091">
    <property type="entry name" value="PAS"/>
    <property type="match status" value="3"/>
</dbReference>
<dbReference type="SMART" id="SM00267">
    <property type="entry name" value="GGDEF"/>
    <property type="match status" value="1"/>
</dbReference>
<dbReference type="Pfam" id="PF00990">
    <property type="entry name" value="GGDEF"/>
    <property type="match status" value="1"/>
</dbReference>
<dbReference type="SUPFAM" id="SSF55785">
    <property type="entry name" value="PYP-like sensor domain (PAS domain)"/>
    <property type="match status" value="2"/>
</dbReference>
<dbReference type="RefSeq" id="WP_205258225.1">
    <property type="nucleotide sequence ID" value="NZ_BAAAPV010000002.1"/>
</dbReference>
<dbReference type="PANTHER" id="PTHR44757:SF2">
    <property type="entry name" value="BIOFILM ARCHITECTURE MAINTENANCE PROTEIN MBAA"/>
    <property type="match status" value="1"/>
</dbReference>
<dbReference type="InterPro" id="IPR035965">
    <property type="entry name" value="PAS-like_dom_sf"/>
</dbReference>
<dbReference type="CDD" id="cd00130">
    <property type="entry name" value="PAS"/>
    <property type="match status" value="2"/>
</dbReference>
<dbReference type="Proteomes" id="UP000663801">
    <property type="component" value="Unassembled WGS sequence"/>
</dbReference>
<feature type="domain" description="PAS" evidence="1">
    <location>
        <begin position="150"/>
        <end position="220"/>
    </location>
</feature>
<dbReference type="PROSITE" id="PS50887">
    <property type="entry name" value="GGDEF"/>
    <property type="match status" value="1"/>
</dbReference>
<dbReference type="SUPFAM" id="SSF55073">
    <property type="entry name" value="Nucleotide cyclase"/>
    <property type="match status" value="1"/>
</dbReference>
<feature type="domain" description="GGDEF" evidence="3">
    <location>
        <begin position="434"/>
        <end position="565"/>
    </location>
</feature>
<dbReference type="SMART" id="SM00086">
    <property type="entry name" value="PAC"/>
    <property type="match status" value="2"/>
</dbReference>
<feature type="domain" description="PAC" evidence="2">
    <location>
        <begin position="225"/>
        <end position="277"/>
    </location>
</feature>
<organism evidence="4 5">
    <name type="scientific">Nakamurella flavida</name>
    <dbReference type="NCBI Taxonomy" id="363630"/>
    <lineage>
        <taxon>Bacteria</taxon>
        <taxon>Bacillati</taxon>
        <taxon>Actinomycetota</taxon>
        <taxon>Actinomycetes</taxon>
        <taxon>Nakamurellales</taxon>
        <taxon>Nakamurellaceae</taxon>
        <taxon>Nakamurella</taxon>
    </lineage>
</organism>
<dbReference type="CDD" id="cd01949">
    <property type="entry name" value="GGDEF"/>
    <property type="match status" value="1"/>
</dbReference>
<dbReference type="AlphaFoldDB" id="A0A938YRX6"/>
<dbReference type="NCBIfam" id="TIGR00229">
    <property type="entry name" value="sensory_box"/>
    <property type="match status" value="2"/>
</dbReference>
<evidence type="ECO:0000259" key="3">
    <source>
        <dbReference type="PROSITE" id="PS50887"/>
    </source>
</evidence>
<dbReference type="PANTHER" id="PTHR44757">
    <property type="entry name" value="DIGUANYLATE CYCLASE DGCP"/>
    <property type="match status" value="1"/>
</dbReference>
<comment type="caution">
    <text evidence="4">The sequence shown here is derived from an EMBL/GenBank/DDBJ whole genome shotgun (WGS) entry which is preliminary data.</text>
</comment>
<evidence type="ECO:0000259" key="2">
    <source>
        <dbReference type="PROSITE" id="PS50113"/>
    </source>
</evidence>
<dbReference type="PROSITE" id="PS50113">
    <property type="entry name" value="PAC"/>
    <property type="match status" value="1"/>
</dbReference>
<dbReference type="Gene3D" id="3.30.450.20">
    <property type="entry name" value="PAS domain"/>
    <property type="match status" value="2"/>
</dbReference>
<dbReference type="InterPro" id="IPR043128">
    <property type="entry name" value="Rev_trsase/Diguanyl_cyclase"/>
</dbReference>
<dbReference type="NCBIfam" id="TIGR00254">
    <property type="entry name" value="GGDEF"/>
    <property type="match status" value="1"/>
</dbReference>
<dbReference type="Pfam" id="PF13426">
    <property type="entry name" value="PAS_9"/>
    <property type="match status" value="1"/>
</dbReference>
<evidence type="ECO:0000259" key="1">
    <source>
        <dbReference type="PROSITE" id="PS50112"/>
    </source>
</evidence>
<evidence type="ECO:0000313" key="5">
    <source>
        <dbReference type="Proteomes" id="UP000663801"/>
    </source>
</evidence>